<protein>
    <submittedName>
        <fullName evidence="1">Uncharacterized protein</fullName>
    </submittedName>
</protein>
<proteinExistence type="predicted"/>
<name>A0A1Z4JER0_LEPBY</name>
<evidence type="ECO:0000313" key="2">
    <source>
        <dbReference type="Proteomes" id="UP000217895"/>
    </source>
</evidence>
<keyword evidence="2" id="KW-1185">Reference proteome</keyword>
<sequence>MSAIALLKTEQNGVEFYTIETTGESGISLSGLAKLCGVSPSTVSRLGNTLVTSEAPDALKAFTEASYTLLRNDDRATVNGIEAGNLKIYRSKFCITVISHYASKGKKEAIFSLTKFAEMGLESWVQSITGWKAPDYRQDLDRFKSEILQALADRTPEQRKALPPNEILHSSDLPPDVQAANRAELRYLMQPGSRTYRNIQNSAPIYDRLSEINRESPES</sequence>
<accession>A0A1Z4JER0</accession>
<dbReference type="Proteomes" id="UP000217895">
    <property type="component" value="Chromosome"/>
</dbReference>
<gene>
    <name evidence="1" type="ORF">NIES2135_20620</name>
</gene>
<evidence type="ECO:0000313" key="1">
    <source>
        <dbReference type="EMBL" id="BAY55239.1"/>
    </source>
</evidence>
<dbReference type="EMBL" id="AP018203">
    <property type="protein sequence ID" value="BAY55239.1"/>
    <property type="molecule type" value="Genomic_DNA"/>
</dbReference>
<reference evidence="1 2" key="1">
    <citation type="submission" date="2017-06" db="EMBL/GenBank/DDBJ databases">
        <title>Genome sequencing of cyanobaciteial culture collection at National Institute for Environmental Studies (NIES).</title>
        <authorList>
            <person name="Hirose Y."/>
            <person name="Shimura Y."/>
            <person name="Fujisawa T."/>
            <person name="Nakamura Y."/>
            <person name="Kawachi M."/>
        </authorList>
    </citation>
    <scope>NUCLEOTIDE SEQUENCE [LARGE SCALE GENOMIC DNA]</scope>
    <source>
        <strain evidence="1 2">NIES-2135</strain>
    </source>
</reference>
<dbReference type="AlphaFoldDB" id="A0A1Z4JER0"/>
<organism evidence="1 2">
    <name type="scientific">Leptolyngbya boryana NIES-2135</name>
    <dbReference type="NCBI Taxonomy" id="1973484"/>
    <lineage>
        <taxon>Bacteria</taxon>
        <taxon>Bacillati</taxon>
        <taxon>Cyanobacteriota</taxon>
        <taxon>Cyanophyceae</taxon>
        <taxon>Leptolyngbyales</taxon>
        <taxon>Leptolyngbyaceae</taxon>
        <taxon>Leptolyngbya group</taxon>
        <taxon>Leptolyngbya</taxon>
    </lineage>
</organism>